<protein>
    <submittedName>
        <fullName evidence="15">Peptidase M50</fullName>
    </submittedName>
</protein>
<keyword evidence="11" id="KW-0482">Metalloprotease</keyword>
<evidence type="ECO:0000256" key="6">
    <source>
        <dbReference type="ARBA" id="ARBA00022692"/>
    </source>
</evidence>
<accession>A0A0F6Y0E7</accession>
<keyword evidence="12 13" id="KW-0472">Membrane</keyword>
<dbReference type="PANTHER" id="PTHR35864:SF1">
    <property type="entry name" value="ZINC METALLOPROTEASE YWHC-RELATED"/>
    <property type="match status" value="1"/>
</dbReference>
<comment type="similarity">
    <text evidence="3">Belongs to the peptidase M50B family.</text>
</comment>
<evidence type="ECO:0000256" key="8">
    <source>
        <dbReference type="ARBA" id="ARBA00022801"/>
    </source>
</evidence>
<dbReference type="InterPro" id="IPR052348">
    <property type="entry name" value="Metallopeptidase_M50B"/>
</dbReference>
<reference evidence="15" key="1">
    <citation type="submission" date="2015-03" db="EMBL/GenBank/DDBJ databases">
        <title>MIGS Cultured Bacterial/Archaeal sample from Brevibacillus laterosporus.</title>
        <authorList>
            <person name="Zeng D."/>
            <person name="Zhu L."/>
            <person name="Dong G."/>
            <person name="Ye W."/>
            <person name="Ren D."/>
            <person name="Wu L."/>
            <person name="Xu J."/>
            <person name="Li G."/>
            <person name="Guo L."/>
        </authorList>
    </citation>
    <scope>NUCLEOTIDE SEQUENCE</scope>
    <source>
        <strain evidence="15">B9</strain>
        <plasmid evidence="15">unnamed1</plasmid>
    </source>
</reference>
<comment type="cofactor">
    <cofactor evidence="1">
        <name>Zn(2+)</name>
        <dbReference type="ChEBI" id="CHEBI:29105"/>
    </cofactor>
</comment>
<geneLocation type="plasmid" evidence="15">
    <name>unnamed1</name>
</geneLocation>
<feature type="transmembrane region" description="Helical" evidence="13">
    <location>
        <begin position="12"/>
        <end position="37"/>
    </location>
</feature>
<feature type="transmembrane region" description="Helical" evidence="13">
    <location>
        <begin position="180"/>
        <end position="201"/>
    </location>
</feature>
<evidence type="ECO:0000256" key="10">
    <source>
        <dbReference type="ARBA" id="ARBA00022989"/>
    </source>
</evidence>
<dbReference type="PANTHER" id="PTHR35864">
    <property type="entry name" value="ZINC METALLOPROTEASE MJ0611-RELATED"/>
    <property type="match status" value="1"/>
</dbReference>
<keyword evidence="7" id="KW-0479">Metal-binding</keyword>
<keyword evidence="10 13" id="KW-1133">Transmembrane helix</keyword>
<evidence type="ECO:0000313" key="15">
    <source>
        <dbReference type="EMBL" id="AKF95396.1"/>
    </source>
</evidence>
<feature type="transmembrane region" description="Helical" evidence="13">
    <location>
        <begin position="57"/>
        <end position="75"/>
    </location>
</feature>
<evidence type="ECO:0000256" key="3">
    <source>
        <dbReference type="ARBA" id="ARBA00007931"/>
    </source>
</evidence>
<organism evidence="15">
    <name type="scientific">Brevibacillus laterosporus</name>
    <name type="common">Bacillus laterosporus</name>
    <dbReference type="NCBI Taxonomy" id="1465"/>
    <lineage>
        <taxon>Bacteria</taxon>
        <taxon>Bacillati</taxon>
        <taxon>Bacillota</taxon>
        <taxon>Bacilli</taxon>
        <taxon>Bacillales</taxon>
        <taxon>Paenibacillaceae</taxon>
        <taxon>Brevibacillus</taxon>
    </lineage>
</organism>
<evidence type="ECO:0000259" key="14">
    <source>
        <dbReference type="Pfam" id="PF02163"/>
    </source>
</evidence>
<dbReference type="GO" id="GO:0005886">
    <property type="term" value="C:plasma membrane"/>
    <property type="evidence" value="ECO:0007669"/>
    <property type="project" value="UniProtKB-SubCell"/>
</dbReference>
<keyword evidence="8" id="KW-0378">Hydrolase</keyword>
<dbReference type="CDD" id="cd06158">
    <property type="entry name" value="S2P-M50_like_1"/>
    <property type="match status" value="1"/>
</dbReference>
<evidence type="ECO:0000256" key="13">
    <source>
        <dbReference type="SAM" id="Phobius"/>
    </source>
</evidence>
<keyword evidence="4" id="KW-1003">Cell membrane</keyword>
<feature type="domain" description="Peptidase M50" evidence="14">
    <location>
        <begin position="15"/>
        <end position="170"/>
    </location>
</feature>
<keyword evidence="15" id="KW-0614">Plasmid</keyword>
<dbReference type="RefSeq" id="WP_031414435.1">
    <property type="nucleotide sequence ID" value="NZ_CP011075.1"/>
</dbReference>
<feature type="transmembrane region" description="Helical" evidence="13">
    <location>
        <begin position="87"/>
        <end position="114"/>
    </location>
</feature>
<evidence type="ECO:0000256" key="4">
    <source>
        <dbReference type="ARBA" id="ARBA00022475"/>
    </source>
</evidence>
<dbReference type="InterPro" id="IPR044537">
    <property type="entry name" value="Rip2-like"/>
</dbReference>
<keyword evidence="6 13" id="KW-0812">Transmembrane</keyword>
<dbReference type="AlphaFoldDB" id="A0A0F6Y0E7"/>
<keyword evidence="9" id="KW-0862">Zinc</keyword>
<proteinExistence type="inferred from homology"/>
<evidence type="ECO:0000256" key="12">
    <source>
        <dbReference type="ARBA" id="ARBA00023136"/>
    </source>
</evidence>
<comment type="subcellular location">
    <subcellularLocation>
        <location evidence="2">Cell membrane</location>
        <topology evidence="2">Multi-pass membrane protein</topology>
    </subcellularLocation>
</comment>
<dbReference type="InterPro" id="IPR008915">
    <property type="entry name" value="Peptidase_M50"/>
</dbReference>
<evidence type="ECO:0000256" key="5">
    <source>
        <dbReference type="ARBA" id="ARBA00022670"/>
    </source>
</evidence>
<dbReference type="Pfam" id="PF02163">
    <property type="entry name" value="Peptidase_M50"/>
    <property type="match status" value="1"/>
</dbReference>
<gene>
    <name evidence="15" type="ORF">EX87_17370</name>
</gene>
<dbReference type="GO" id="GO:0006508">
    <property type="term" value="P:proteolysis"/>
    <property type="evidence" value="ECO:0007669"/>
    <property type="project" value="UniProtKB-KW"/>
</dbReference>
<dbReference type="GO" id="GO:0046872">
    <property type="term" value="F:metal ion binding"/>
    <property type="evidence" value="ECO:0007669"/>
    <property type="project" value="UniProtKB-KW"/>
</dbReference>
<evidence type="ECO:0000256" key="11">
    <source>
        <dbReference type="ARBA" id="ARBA00023049"/>
    </source>
</evidence>
<name>A0A0F6Y0E7_BRELA</name>
<feature type="transmembrane region" description="Helical" evidence="13">
    <location>
        <begin position="134"/>
        <end position="159"/>
    </location>
</feature>
<evidence type="ECO:0000256" key="1">
    <source>
        <dbReference type="ARBA" id="ARBA00001947"/>
    </source>
</evidence>
<evidence type="ECO:0000256" key="2">
    <source>
        <dbReference type="ARBA" id="ARBA00004651"/>
    </source>
</evidence>
<dbReference type="EMBL" id="CP011075">
    <property type="protein sequence ID" value="AKF95396.1"/>
    <property type="molecule type" value="Genomic_DNA"/>
</dbReference>
<evidence type="ECO:0000256" key="7">
    <source>
        <dbReference type="ARBA" id="ARBA00022723"/>
    </source>
</evidence>
<sequence>MGLFHFDLNTLPFRVIAFVIAFSMHEWAHAFIAYRLGDSTAKNEGRLTLNPIPHLDPFGLLMILFGPFGWARPVPFNPYNFRGNKRLGIVYVAAAGPFINLVLAFFFSFLWFYIQTPFWVDLMASWPAKGIEAVSLTLQYCIVINCAMLVFNMLPIAPLDGSKILRYILPQKCSGFFDKLDLYGPWLLLLIVFLPPLRGLLSVPLSIVLSWIESTTRYVVIQLFL</sequence>
<keyword evidence="5" id="KW-0645">Protease</keyword>
<dbReference type="GO" id="GO:0008237">
    <property type="term" value="F:metallopeptidase activity"/>
    <property type="evidence" value="ECO:0007669"/>
    <property type="project" value="UniProtKB-KW"/>
</dbReference>
<evidence type="ECO:0000256" key="9">
    <source>
        <dbReference type="ARBA" id="ARBA00022833"/>
    </source>
</evidence>